<evidence type="ECO:0000313" key="2">
    <source>
        <dbReference type="Proteomes" id="UP000199622"/>
    </source>
</evidence>
<dbReference type="Proteomes" id="UP000199622">
    <property type="component" value="Unassembled WGS sequence"/>
</dbReference>
<keyword evidence="2" id="KW-1185">Reference proteome</keyword>
<dbReference type="AlphaFoldDB" id="A0A1H5CR32"/>
<name>A0A1H5CR32_9PSEU</name>
<protein>
    <submittedName>
        <fullName evidence="1">Uncharacterized protein</fullName>
    </submittedName>
</protein>
<dbReference type="STRING" id="208445.SAMN04489727_8917"/>
<gene>
    <name evidence="1" type="ORF">SAMN04489727_8917</name>
</gene>
<organism evidence="1 2">
    <name type="scientific">Amycolatopsis tolypomycina</name>
    <dbReference type="NCBI Taxonomy" id="208445"/>
    <lineage>
        <taxon>Bacteria</taxon>
        <taxon>Bacillati</taxon>
        <taxon>Actinomycetota</taxon>
        <taxon>Actinomycetes</taxon>
        <taxon>Pseudonocardiales</taxon>
        <taxon>Pseudonocardiaceae</taxon>
        <taxon>Amycolatopsis</taxon>
    </lineage>
</organism>
<reference evidence="2" key="1">
    <citation type="submission" date="2016-10" db="EMBL/GenBank/DDBJ databases">
        <authorList>
            <person name="Varghese N."/>
            <person name="Submissions S."/>
        </authorList>
    </citation>
    <scope>NUCLEOTIDE SEQUENCE [LARGE SCALE GENOMIC DNA]</scope>
    <source>
        <strain evidence="2">DSM 44544</strain>
    </source>
</reference>
<accession>A0A1H5CR32</accession>
<sequence>MVAQSEGTRPQDRPVGLLGRFLRLFATAGVTFRGYRVVPSTTTERVRRESPAQSR</sequence>
<proteinExistence type="predicted"/>
<evidence type="ECO:0000313" key="1">
    <source>
        <dbReference type="EMBL" id="SED68928.1"/>
    </source>
</evidence>
<dbReference type="EMBL" id="FNSO01000004">
    <property type="protein sequence ID" value="SED68928.1"/>
    <property type="molecule type" value="Genomic_DNA"/>
</dbReference>